<evidence type="ECO:0000313" key="3">
    <source>
        <dbReference type="EMBL" id="GGD47620.1"/>
    </source>
</evidence>
<dbReference type="EMBL" id="BMFH01000001">
    <property type="protein sequence ID" value="GGD47620.1"/>
    <property type="molecule type" value="Genomic_DNA"/>
</dbReference>
<gene>
    <name evidence="3" type="ORF">GCM10011361_13000</name>
</gene>
<sequence length="130" mass="14717">MKKIKKRLKVIALFLSGLILLQSCVVYHKTPTTLQRASQEQLKTKITNTNGERFKYQYVSYEDGVYYGVNEESGKFIKTPLDEEYITEVLTKNKKASTWLTVGLISAPVLFLIVGLIIIESEGVGVESPW</sequence>
<organism evidence="3 4">
    <name type="scientific">Muriicola marianensis</name>
    <dbReference type="NCBI Taxonomy" id="1324801"/>
    <lineage>
        <taxon>Bacteria</taxon>
        <taxon>Pseudomonadati</taxon>
        <taxon>Bacteroidota</taxon>
        <taxon>Flavobacteriia</taxon>
        <taxon>Flavobacteriales</taxon>
        <taxon>Flavobacteriaceae</taxon>
        <taxon>Muriicola</taxon>
    </lineage>
</organism>
<dbReference type="PROSITE" id="PS51257">
    <property type="entry name" value="PROKAR_LIPOPROTEIN"/>
    <property type="match status" value="1"/>
</dbReference>
<keyword evidence="1" id="KW-0812">Transmembrane</keyword>
<name>A0ABQ1QUX9_9FLAO</name>
<proteinExistence type="predicted"/>
<keyword evidence="4" id="KW-1185">Reference proteome</keyword>
<evidence type="ECO:0000256" key="1">
    <source>
        <dbReference type="SAM" id="Phobius"/>
    </source>
</evidence>
<dbReference type="RefSeq" id="WP_188369870.1">
    <property type="nucleotide sequence ID" value="NZ_BMFH01000001.1"/>
</dbReference>
<accession>A0ABQ1QUX9</accession>
<keyword evidence="1" id="KW-0472">Membrane</keyword>
<keyword evidence="2" id="KW-0732">Signal</keyword>
<keyword evidence="1" id="KW-1133">Transmembrane helix</keyword>
<comment type="caution">
    <text evidence="3">The sequence shown here is derived from an EMBL/GenBank/DDBJ whole genome shotgun (WGS) entry which is preliminary data.</text>
</comment>
<evidence type="ECO:0000313" key="4">
    <source>
        <dbReference type="Proteomes" id="UP000625780"/>
    </source>
</evidence>
<dbReference type="Proteomes" id="UP000625780">
    <property type="component" value="Unassembled WGS sequence"/>
</dbReference>
<feature type="transmembrane region" description="Helical" evidence="1">
    <location>
        <begin position="99"/>
        <end position="119"/>
    </location>
</feature>
<feature type="chain" id="PRO_5047517689" description="DUF3592 domain-containing protein" evidence="2">
    <location>
        <begin position="29"/>
        <end position="130"/>
    </location>
</feature>
<evidence type="ECO:0000256" key="2">
    <source>
        <dbReference type="SAM" id="SignalP"/>
    </source>
</evidence>
<protein>
    <recommendedName>
        <fullName evidence="5">DUF3592 domain-containing protein</fullName>
    </recommendedName>
</protein>
<reference evidence="4" key="1">
    <citation type="journal article" date="2019" name="Int. J. Syst. Evol. Microbiol.">
        <title>The Global Catalogue of Microorganisms (GCM) 10K type strain sequencing project: providing services to taxonomists for standard genome sequencing and annotation.</title>
        <authorList>
            <consortium name="The Broad Institute Genomics Platform"/>
            <consortium name="The Broad Institute Genome Sequencing Center for Infectious Disease"/>
            <person name="Wu L."/>
            <person name="Ma J."/>
        </authorList>
    </citation>
    <scope>NUCLEOTIDE SEQUENCE [LARGE SCALE GENOMIC DNA]</scope>
    <source>
        <strain evidence="4">CGMCC 1.12606</strain>
    </source>
</reference>
<feature type="signal peptide" evidence="2">
    <location>
        <begin position="1"/>
        <end position="28"/>
    </location>
</feature>
<evidence type="ECO:0008006" key="5">
    <source>
        <dbReference type="Google" id="ProtNLM"/>
    </source>
</evidence>